<organism evidence="2 3">
    <name type="scientific">Dawidia cretensis</name>
    <dbReference type="NCBI Taxonomy" id="2782350"/>
    <lineage>
        <taxon>Bacteria</taxon>
        <taxon>Pseudomonadati</taxon>
        <taxon>Bacteroidota</taxon>
        <taxon>Cytophagia</taxon>
        <taxon>Cytophagales</taxon>
        <taxon>Chryseotaleaceae</taxon>
        <taxon>Dawidia</taxon>
    </lineage>
</organism>
<dbReference type="EMBL" id="JAHESE010000023">
    <property type="protein sequence ID" value="MBT1710538.1"/>
    <property type="molecule type" value="Genomic_DNA"/>
</dbReference>
<dbReference type="RefSeq" id="WP_254086110.1">
    <property type="nucleotide sequence ID" value="NZ_JAHESE010000023.1"/>
</dbReference>
<gene>
    <name evidence="2" type="ORF">KK062_20000</name>
</gene>
<feature type="transmembrane region" description="Helical" evidence="1">
    <location>
        <begin position="18"/>
        <end position="34"/>
    </location>
</feature>
<sequence>MSAEILKQDSPKKRIRKIFLTIIIFSVMAIFTIFQRDPRESLLTERQKSAILIPARVKHALYRSQGESSGRWEVDYFYTLNGREFLKVGEKIDGIYEPDHSKLNGRWFPLLISRSNSDRSDILITPGEFAYYGYEFPDSLYWLSPYLLQQPVEKICVDKPGGGVLLIAHLPGSDSIYIKEGPNCAEVKQILSFKNVSISDIVLPQVSVRTRLGDGQQQRGAVYFLNDHEFYLGVIGVNHNLNLYQVSLKSHTVIDHGIHTWSSTFYIDPAQGILMTTTGFEEVQDSLFRLKINLHDLQTMDVRKTLSYKFHHNLFDSVFYEDVSMLYQDALNQERQ</sequence>
<proteinExistence type="predicted"/>
<name>A0AAP2E200_9BACT</name>
<keyword evidence="1" id="KW-1133">Transmembrane helix</keyword>
<reference evidence="2 3" key="1">
    <citation type="submission" date="2021-05" db="EMBL/GenBank/DDBJ databases">
        <title>A Polyphasic approach of four new species of the genus Ohtaekwangia: Ohtaekwangia histidinii sp. nov., Ohtaekwangia cretensis sp. nov., Ohtaekwangia indiensis sp. nov., Ohtaekwangia reichenbachii sp. nov. from diverse environment.</title>
        <authorList>
            <person name="Octaviana S."/>
        </authorList>
    </citation>
    <scope>NUCLEOTIDE SEQUENCE [LARGE SCALE GENOMIC DNA]</scope>
    <source>
        <strain evidence="2 3">PWU5</strain>
    </source>
</reference>
<evidence type="ECO:0000256" key="1">
    <source>
        <dbReference type="SAM" id="Phobius"/>
    </source>
</evidence>
<evidence type="ECO:0000313" key="3">
    <source>
        <dbReference type="Proteomes" id="UP001319080"/>
    </source>
</evidence>
<evidence type="ECO:0000313" key="2">
    <source>
        <dbReference type="EMBL" id="MBT1710538.1"/>
    </source>
</evidence>
<dbReference type="Proteomes" id="UP001319080">
    <property type="component" value="Unassembled WGS sequence"/>
</dbReference>
<keyword evidence="1" id="KW-0812">Transmembrane</keyword>
<keyword evidence="1" id="KW-0472">Membrane</keyword>
<protein>
    <submittedName>
        <fullName evidence="2">Uncharacterized protein</fullName>
    </submittedName>
</protein>
<dbReference type="AlphaFoldDB" id="A0AAP2E200"/>
<accession>A0AAP2E200</accession>
<comment type="caution">
    <text evidence="2">The sequence shown here is derived from an EMBL/GenBank/DDBJ whole genome shotgun (WGS) entry which is preliminary data.</text>
</comment>
<keyword evidence="3" id="KW-1185">Reference proteome</keyword>